<name>A0A067Q053_9AGAM</name>
<dbReference type="Proteomes" id="UP000027265">
    <property type="component" value="Unassembled WGS sequence"/>
</dbReference>
<evidence type="ECO:0000313" key="3">
    <source>
        <dbReference type="Proteomes" id="UP000027265"/>
    </source>
</evidence>
<dbReference type="HOGENOM" id="CLU_719824_0_0_1"/>
<dbReference type="OrthoDB" id="10003767at2759"/>
<evidence type="ECO:0000259" key="1">
    <source>
        <dbReference type="Pfam" id="PF01636"/>
    </source>
</evidence>
<keyword evidence="3" id="KW-1185">Reference proteome</keyword>
<accession>A0A067Q053</accession>
<proteinExistence type="predicted"/>
<dbReference type="AlphaFoldDB" id="A0A067Q053"/>
<reference evidence="3" key="1">
    <citation type="journal article" date="2014" name="Proc. Natl. Acad. Sci. U.S.A.">
        <title>Extensive sampling of basidiomycete genomes demonstrates inadequacy of the white-rot/brown-rot paradigm for wood decay fungi.</title>
        <authorList>
            <person name="Riley R."/>
            <person name="Salamov A.A."/>
            <person name="Brown D.W."/>
            <person name="Nagy L.G."/>
            <person name="Floudas D."/>
            <person name="Held B.W."/>
            <person name="Levasseur A."/>
            <person name="Lombard V."/>
            <person name="Morin E."/>
            <person name="Otillar R."/>
            <person name="Lindquist E.A."/>
            <person name="Sun H."/>
            <person name="LaButti K.M."/>
            <person name="Schmutz J."/>
            <person name="Jabbour D."/>
            <person name="Luo H."/>
            <person name="Baker S.E."/>
            <person name="Pisabarro A.G."/>
            <person name="Walton J.D."/>
            <person name="Blanchette R.A."/>
            <person name="Henrissat B."/>
            <person name="Martin F."/>
            <person name="Cullen D."/>
            <person name="Hibbett D.S."/>
            <person name="Grigoriev I.V."/>
        </authorList>
    </citation>
    <scope>NUCLEOTIDE SEQUENCE [LARGE SCALE GENOMIC DNA]</scope>
    <source>
        <strain evidence="3">MUCL 33604</strain>
    </source>
</reference>
<dbReference type="PANTHER" id="PTHR21310">
    <property type="entry name" value="AMINOGLYCOSIDE PHOSPHOTRANSFERASE-RELATED-RELATED"/>
    <property type="match status" value="1"/>
</dbReference>
<evidence type="ECO:0000313" key="2">
    <source>
        <dbReference type="EMBL" id="KDQ56892.1"/>
    </source>
</evidence>
<dbReference type="Pfam" id="PF01636">
    <property type="entry name" value="APH"/>
    <property type="match status" value="1"/>
</dbReference>
<dbReference type="Gene3D" id="3.90.1200.10">
    <property type="match status" value="1"/>
</dbReference>
<dbReference type="InterPro" id="IPR011009">
    <property type="entry name" value="Kinase-like_dom_sf"/>
</dbReference>
<dbReference type="EMBL" id="KL197721">
    <property type="protein sequence ID" value="KDQ56892.1"/>
    <property type="molecule type" value="Genomic_DNA"/>
</dbReference>
<protein>
    <recommendedName>
        <fullName evidence="1">Aminoglycoside phosphotransferase domain-containing protein</fullName>
    </recommendedName>
</protein>
<organism evidence="2 3">
    <name type="scientific">Jaapia argillacea MUCL 33604</name>
    <dbReference type="NCBI Taxonomy" id="933084"/>
    <lineage>
        <taxon>Eukaryota</taxon>
        <taxon>Fungi</taxon>
        <taxon>Dikarya</taxon>
        <taxon>Basidiomycota</taxon>
        <taxon>Agaricomycotina</taxon>
        <taxon>Agaricomycetes</taxon>
        <taxon>Agaricomycetidae</taxon>
        <taxon>Jaapiales</taxon>
        <taxon>Jaapiaceae</taxon>
        <taxon>Jaapia</taxon>
    </lineage>
</organism>
<sequence length="309" mass="34670">MNFTMQVSLSDGQTVIARLCRRDVENEGWQERKFDAESNLMLWLQHNTTIPVPEIFHVSKQAEGEACGYIVMKKMPGKIVLNTFGLLSATAKLFSVKVPQVIGSTTPGTAPISLDVGPRIAVNPSFNANQVFATLEEFFDFLFALKETRTHTGTDEEQIRAKRTIDKLKAYVSQRLEALTSPMFRRCILSHDDLNEANILLDDQGRITSVLDWELHSTLPAVIGVAEPLWISYDDVHDPRFAPPGTLWLGSAEECARLRRLYEEFLEARSSAVLREGQTLRGATRWLLDCSDDPGCDRIQGWMTAILGV</sequence>
<dbReference type="InterPro" id="IPR051678">
    <property type="entry name" value="AGP_Transferase"/>
</dbReference>
<gene>
    <name evidence="2" type="ORF">JAAARDRAFT_207922</name>
</gene>
<dbReference type="InParanoid" id="A0A067Q053"/>
<dbReference type="PANTHER" id="PTHR21310:SF15">
    <property type="entry name" value="AMINOGLYCOSIDE PHOSPHOTRANSFERASE DOMAIN-CONTAINING PROTEIN"/>
    <property type="match status" value="1"/>
</dbReference>
<feature type="domain" description="Aminoglycoside phosphotransferase" evidence="1">
    <location>
        <begin position="6"/>
        <end position="215"/>
    </location>
</feature>
<dbReference type="SUPFAM" id="SSF56112">
    <property type="entry name" value="Protein kinase-like (PK-like)"/>
    <property type="match status" value="1"/>
</dbReference>
<dbReference type="InterPro" id="IPR002575">
    <property type="entry name" value="Aminoglycoside_PTrfase"/>
</dbReference>